<evidence type="ECO:0000313" key="2">
    <source>
        <dbReference type="Proteomes" id="UP000199448"/>
    </source>
</evidence>
<dbReference type="OrthoDB" id="1428549at2"/>
<dbReference type="PROSITE" id="PS51257">
    <property type="entry name" value="PROKAR_LIPOPROTEIN"/>
    <property type="match status" value="1"/>
</dbReference>
<organism evidence="1 2">
    <name type="scientific">Salinimicrobium catena</name>
    <dbReference type="NCBI Taxonomy" id="390640"/>
    <lineage>
        <taxon>Bacteria</taxon>
        <taxon>Pseudomonadati</taxon>
        <taxon>Bacteroidota</taxon>
        <taxon>Flavobacteriia</taxon>
        <taxon>Flavobacteriales</taxon>
        <taxon>Flavobacteriaceae</taxon>
        <taxon>Salinimicrobium</taxon>
    </lineage>
</organism>
<accession>A0A1H5I6C6</accession>
<proteinExistence type="predicted"/>
<dbReference type="EMBL" id="FNUG01000001">
    <property type="protein sequence ID" value="SEE35008.1"/>
    <property type="molecule type" value="Genomic_DNA"/>
</dbReference>
<gene>
    <name evidence="1" type="ORF">SAMN04488034_101323</name>
</gene>
<dbReference type="RefSeq" id="WP_143019256.1">
    <property type="nucleotide sequence ID" value="NZ_FNGG01000001.1"/>
</dbReference>
<dbReference type="Proteomes" id="UP000199448">
    <property type="component" value="Unassembled WGS sequence"/>
</dbReference>
<keyword evidence="2" id="KW-1185">Reference proteome</keyword>
<reference evidence="1 2" key="1">
    <citation type="submission" date="2016-10" db="EMBL/GenBank/DDBJ databases">
        <authorList>
            <person name="de Groot N.N."/>
        </authorList>
    </citation>
    <scope>NUCLEOTIDE SEQUENCE [LARGE SCALE GENOMIC DNA]</scope>
    <source>
        <strain evidence="1 2">DSM 23553</strain>
    </source>
</reference>
<name>A0A1H5I6C6_9FLAO</name>
<sequence>MRKLYWIITLVSLTLISGCSKDDPGNEETETITETGIFIDSQVSGLKYTTETKSGVTDENGKFEYIEGETVTFYVGDIVIGSGIAKENMSPIDIALSTNPDINSIEVKNISAFLQSLDNDNDPSNGIDIIASTVNAITVSNIDFTQPIEKLLGQIIGEVNMSTGSWLSAVYPEEAALHLAESLDLNYVVQNKTFLNFTPTIEDWIPKPPSSIYWVHETKEEGVLATSTLYEKYPNRIIYDLRYKEYNSEGLPTSYELDIYENGELISNELVEIFYNESNLVSKIEKVNLDNSRFEAVQFLELDSELKIKSAVVQIQHDNFSTVYREVYTHLPDGNRKTNSLYSNNGSELTNVKIYTYNSAGDYSEIEINSQNSTVTETFYYRDDNTLESWIKQDPGALSTGRTEEMFFDEEEKRTRWKVTAGDYITDFLYDVDGEGTDVIETYYHGTLIEVITAFADGTSIWKTINSDGSYKLEYKDQNSTITKTEFYDSNGNLIA</sequence>
<evidence type="ECO:0000313" key="1">
    <source>
        <dbReference type="EMBL" id="SEE35008.1"/>
    </source>
</evidence>
<protein>
    <submittedName>
        <fullName evidence="1">Uncharacterized protein</fullName>
    </submittedName>
</protein>
<dbReference type="AlphaFoldDB" id="A0A1H5I6C6"/>